<dbReference type="EMBL" id="JACAZH010000033">
    <property type="protein sequence ID" value="KAF7337636.1"/>
    <property type="molecule type" value="Genomic_DNA"/>
</dbReference>
<sequence>MNSYLLGILGYNASLGPSGVFQIQIAIRSSVAHIRNLRIAPSAINAPPPKFVPPSLGVGMPSDDDESSAPRRIYGLQEERIERDAWKTSHFGD</sequence>
<gene>
    <name evidence="1" type="ORF">MSAN_02236900</name>
</gene>
<evidence type="ECO:0000313" key="2">
    <source>
        <dbReference type="Proteomes" id="UP000623467"/>
    </source>
</evidence>
<protein>
    <submittedName>
        <fullName evidence="1">Mediator of RNA polymerase II transcription subunit 11</fullName>
    </submittedName>
</protein>
<accession>A0A8H6XBS3</accession>
<dbReference type="AlphaFoldDB" id="A0A8H6XBS3"/>
<dbReference type="OrthoDB" id="3358442at2759"/>
<name>A0A8H6XBS3_9AGAR</name>
<comment type="caution">
    <text evidence="1">The sequence shown here is derived from an EMBL/GenBank/DDBJ whole genome shotgun (WGS) entry which is preliminary data.</text>
</comment>
<proteinExistence type="predicted"/>
<evidence type="ECO:0000313" key="1">
    <source>
        <dbReference type="EMBL" id="KAF7337636.1"/>
    </source>
</evidence>
<dbReference type="Proteomes" id="UP000623467">
    <property type="component" value="Unassembled WGS sequence"/>
</dbReference>
<organism evidence="1 2">
    <name type="scientific">Mycena sanguinolenta</name>
    <dbReference type="NCBI Taxonomy" id="230812"/>
    <lineage>
        <taxon>Eukaryota</taxon>
        <taxon>Fungi</taxon>
        <taxon>Dikarya</taxon>
        <taxon>Basidiomycota</taxon>
        <taxon>Agaricomycotina</taxon>
        <taxon>Agaricomycetes</taxon>
        <taxon>Agaricomycetidae</taxon>
        <taxon>Agaricales</taxon>
        <taxon>Marasmiineae</taxon>
        <taxon>Mycenaceae</taxon>
        <taxon>Mycena</taxon>
    </lineage>
</organism>
<keyword evidence="2" id="KW-1185">Reference proteome</keyword>
<reference evidence="1" key="1">
    <citation type="submission" date="2020-05" db="EMBL/GenBank/DDBJ databases">
        <title>Mycena genomes resolve the evolution of fungal bioluminescence.</title>
        <authorList>
            <person name="Tsai I.J."/>
        </authorList>
    </citation>
    <scope>NUCLEOTIDE SEQUENCE</scope>
    <source>
        <strain evidence="1">160909Yilan</strain>
    </source>
</reference>